<comment type="caution">
    <text evidence="8">The sequence shown here is derived from an EMBL/GenBank/DDBJ whole genome shotgun (WGS) entry which is preliminary data.</text>
</comment>
<evidence type="ECO:0000256" key="3">
    <source>
        <dbReference type="ARBA" id="ARBA00022801"/>
    </source>
</evidence>
<accession>A0A8J2VN18</accession>
<evidence type="ECO:0000256" key="2">
    <source>
        <dbReference type="ARBA" id="ARBA00022723"/>
    </source>
</evidence>
<evidence type="ECO:0000313" key="9">
    <source>
        <dbReference type="Proteomes" id="UP000602745"/>
    </source>
</evidence>
<proteinExistence type="predicted"/>
<sequence length="758" mass="80729">MMTKALHPWWETFGQPVSPDAVELDIARTVVAYVASGHAPSVSLAGARQSEDGALAALQLDIEVERPQDLAAPIRSVEPVAVIFGASDAQPSVLALRDDFPDTMHQNWSPDDMPRALCIDDRPWAEARLTFTPADFIRRIQLWLAKAARGELHDTAQPLEPLFFRSPATIILPAAALTPAEQPPELVGHLRSEQETIIVTEFVRQDRTGPDPQFVVIPLRAAPQGMQRLQFAPQTLEKLGLQLQGCGIDLNAELRARLIAWAGLDAAAVRRQQARIALVVAFPVTGDDGRQAEDLRAFITHDCAGDVGDALGVLARNDSNVGSGSGYVQTVGAAARADVPALAISPADVHLAFDRALGAAISGQAQADMRRCVQVGAGSLGSQLAINLAREGRFQWTIIDPDSLMPHNLARHALYPIDVGRPKVVGLANRLHGLLDESVTFYKANILHPPSDMREGMDAAVNAAEIIIDASASVAVSRHIADLPRPGARRLSVFFNPAGTAVVLLAEGADHSITLRDLEAQYHRLVQTDQQLAQHLQAEAGVRYSGSCRAATNRIPAARAALMSAIASQAIIDSLAADDAAVRIWTLADNRTVSLAELTPLPVQNITLGNWTVTYDDGLARQIAGLRAERLPHETGGVLLGITDTSRRSVHIVSALPAPADSSGSVTAFERGVAGLAAAAEQAAARSLHQVRYVGEWHSHPRGSSTRPSVTDIKQLCWLTEELESEGVPALMAIAGDGGQLSVLLAGRGITAPAGDTP</sequence>
<dbReference type="GO" id="GO:0006508">
    <property type="term" value="P:proteolysis"/>
    <property type="evidence" value="ECO:0007669"/>
    <property type="project" value="UniProtKB-KW"/>
</dbReference>
<dbReference type="InterPro" id="IPR028090">
    <property type="entry name" value="JAB_dom_prok"/>
</dbReference>
<feature type="domain" description="JAB" evidence="7">
    <location>
        <begin position="619"/>
        <end position="718"/>
    </location>
</feature>
<evidence type="ECO:0008006" key="10">
    <source>
        <dbReference type="Google" id="ProtNLM"/>
    </source>
</evidence>
<organism evidence="8 9">
    <name type="scientific">Agaricicola taiwanensis</name>
    <dbReference type="NCBI Taxonomy" id="591372"/>
    <lineage>
        <taxon>Bacteria</taxon>
        <taxon>Pseudomonadati</taxon>
        <taxon>Pseudomonadota</taxon>
        <taxon>Alphaproteobacteria</taxon>
        <taxon>Rhodobacterales</taxon>
        <taxon>Paracoccaceae</taxon>
        <taxon>Agaricicola</taxon>
    </lineage>
</organism>
<dbReference type="Gene3D" id="3.40.140.10">
    <property type="entry name" value="Cytidine Deaminase, domain 2"/>
    <property type="match status" value="1"/>
</dbReference>
<evidence type="ECO:0000256" key="4">
    <source>
        <dbReference type="ARBA" id="ARBA00022833"/>
    </source>
</evidence>
<dbReference type="GO" id="GO:0046872">
    <property type="term" value="F:metal ion binding"/>
    <property type="evidence" value="ECO:0007669"/>
    <property type="project" value="UniProtKB-KW"/>
</dbReference>
<dbReference type="GO" id="GO:0008237">
    <property type="term" value="F:metallopeptidase activity"/>
    <property type="evidence" value="ECO:0007669"/>
    <property type="project" value="UniProtKB-KW"/>
</dbReference>
<keyword evidence="3" id="KW-0378">Hydrolase</keyword>
<keyword evidence="1" id="KW-0645">Protease</keyword>
<evidence type="ECO:0000313" key="8">
    <source>
        <dbReference type="EMBL" id="GGE33704.1"/>
    </source>
</evidence>
<evidence type="ECO:0000256" key="5">
    <source>
        <dbReference type="ARBA" id="ARBA00023049"/>
    </source>
</evidence>
<keyword evidence="9" id="KW-1185">Reference proteome</keyword>
<dbReference type="EMBL" id="BMCP01000001">
    <property type="protein sequence ID" value="GGE33704.1"/>
    <property type="molecule type" value="Genomic_DNA"/>
</dbReference>
<dbReference type="Pfam" id="PF14457">
    <property type="entry name" value="Prok-E2_A"/>
    <property type="match status" value="1"/>
</dbReference>
<keyword evidence="5" id="KW-0482">Metalloprotease</keyword>
<evidence type="ECO:0000259" key="6">
    <source>
        <dbReference type="Pfam" id="PF00899"/>
    </source>
</evidence>
<dbReference type="Pfam" id="PF14464">
    <property type="entry name" value="Prok-JAB"/>
    <property type="match status" value="1"/>
</dbReference>
<dbReference type="GO" id="GO:0008641">
    <property type="term" value="F:ubiquitin-like modifier activating enzyme activity"/>
    <property type="evidence" value="ECO:0007669"/>
    <property type="project" value="InterPro"/>
</dbReference>
<evidence type="ECO:0000259" key="7">
    <source>
        <dbReference type="Pfam" id="PF14464"/>
    </source>
</evidence>
<dbReference type="SUPFAM" id="SSF102712">
    <property type="entry name" value="JAB1/MPN domain"/>
    <property type="match status" value="1"/>
</dbReference>
<dbReference type="AlphaFoldDB" id="A0A8J2VN18"/>
<evidence type="ECO:0000256" key="1">
    <source>
        <dbReference type="ARBA" id="ARBA00022670"/>
    </source>
</evidence>
<dbReference type="InterPro" id="IPR032865">
    <property type="entry name" value="Prok-E2_A"/>
</dbReference>
<gene>
    <name evidence="8" type="ORF">GCM10007276_08790</name>
</gene>
<reference evidence="8" key="1">
    <citation type="journal article" date="2014" name="Int. J. Syst. Evol. Microbiol.">
        <title>Complete genome sequence of Corynebacterium casei LMG S-19264T (=DSM 44701T), isolated from a smear-ripened cheese.</title>
        <authorList>
            <consortium name="US DOE Joint Genome Institute (JGI-PGF)"/>
            <person name="Walter F."/>
            <person name="Albersmeier A."/>
            <person name="Kalinowski J."/>
            <person name="Ruckert C."/>
        </authorList>
    </citation>
    <scope>NUCLEOTIDE SEQUENCE</scope>
    <source>
        <strain evidence="8">CCM 7684</strain>
    </source>
</reference>
<dbReference type="InterPro" id="IPR000594">
    <property type="entry name" value="ThiF_NAD_FAD-bd"/>
</dbReference>
<keyword evidence="2" id="KW-0479">Metal-binding</keyword>
<protein>
    <recommendedName>
        <fullName evidence="10">JAB domain-containing protein</fullName>
    </recommendedName>
</protein>
<feature type="domain" description="THIF-type NAD/FAD binding fold" evidence="6">
    <location>
        <begin position="362"/>
        <end position="482"/>
    </location>
</feature>
<dbReference type="SUPFAM" id="SSF69572">
    <property type="entry name" value="Activating enzymes of the ubiquitin-like proteins"/>
    <property type="match status" value="1"/>
</dbReference>
<keyword evidence="4" id="KW-0862">Zinc</keyword>
<dbReference type="Pfam" id="PF00899">
    <property type="entry name" value="ThiF"/>
    <property type="match status" value="1"/>
</dbReference>
<dbReference type="RefSeq" id="WP_188408462.1">
    <property type="nucleotide sequence ID" value="NZ_BMCP01000001.1"/>
</dbReference>
<dbReference type="InterPro" id="IPR035985">
    <property type="entry name" value="Ubiquitin-activating_enz"/>
</dbReference>
<reference evidence="8" key="2">
    <citation type="submission" date="2020-09" db="EMBL/GenBank/DDBJ databases">
        <authorList>
            <person name="Sun Q."/>
            <person name="Sedlacek I."/>
        </authorList>
    </citation>
    <scope>NUCLEOTIDE SEQUENCE</scope>
    <source>
        <strain evidence="8">CCM 7684</strain>
    </source>
</reference>
<dbReference type="Proteomes" id="UP000602745">
    <property type="component" value="Unassembled WGS sequence"/>
</dbReference>
<name>A0A8J2VN18_9RHOB</name>
<dbReference type="Gene3D" id="3.40.50.720">
    <property type="entry name" value="NAD(P)-binding Rossmann-like Domain"/>
    <property type="match status" value="1"/>
</dbReference>